<dbReference type="GeneID" id="17283922"/>
<reference evidence="2" key="1">
    <citation type="journal article" date="2013" name="Nature">
        <title>Pan genome of the phytoplankton Emiliania underpins its global distribution.</title>
        <authorList>
            <person name="Read B.A."/>
            <person name="Kegel J."/>
            <person name="Klute M.J."/>
            <person name="Kuo A."/>
            <person name="Lefebvre S.C."/>
            <person name="Maumus F."/>
            <person name="Mayer C."/>
            <person name="Miller J."/>
            <person name="Monier A."/>
            <person name="Salamov A."/>
            <person name="Young J."/>
            <person name="Aguilar M."/>
            <person name="Claverie J.M."/>
            <person name="Frickenhaus S."/>
            <person name="Gonzalez K."/>
            <person name="Herman E.K."/>
            <person name="Lin Y.C."/>
            <person name="Napier J."/>
            <person name="Ogata H."/>
            <person name="Sarno A.F."/>
            <person name="Shmutz J."/>
            <person name="Schroeder D."/>
            <person name="de Vargas C."/>
            <person name="Verret F."/>
            <person name="von Dassow P."/>
            <person name="Valentin K."/>
            <person name="Van de Peer Y."/>
            <person name="Wheeler G."/>
            <person name="Dacks J.B."/>
            <person name="Delwiche C.F."/>
            <person name="Dyhrman S.T."/>
            <person name="Glockner G."/>
            <person name="John U."/>
            <person name="Richards T."/>
            <person name="Worden A.Z."/>
            <person name="Zhang X."/>
            <person name="Grigoriev I.V."/>
            <person name="Allen A.E."/>
            <person name="Bidle K."/>
            <person name="Borodovsky M."/>
            <person name="Bowler C."/>
            <person name="Brownlee C."/>
            <person name="Cock J.M."/>
            <person name="Elias M."/>
            <person name="Gladyshev V.N."/>
            <person name="Groth M."/>
            <person name="Guda C."/>
            <person name="Hadaegh A."/>
            <person name="Iglesias-Rodriguez M.D."/>
            <person name="Jenkins J."/>
            <person name="Jones B.M."/>
            <person name="Lawson T."/>
            <person name="Leese F."/>
            <person name="Lindquist E."/>
            <person name="Lobanov A."/>
            <person name="Lomsadze A."/>
            <person name="Malik S.B."/>
            <person name="Marsh M.E."/>
            <person name="Mackinder L."/>
            <person name="Mock T."/>
            <person name="Mueller-Roeber B."/>
            <person name="Pagarete A."/>
            <person name="Parker M."/>
            <person name="Probert I."/>
            <person name="Quesneville H."/>
            <person name="Raines C."/>
            <person name="Rensing S.A."/>
            <person name="Riano-Pachon D.M."/>
            <person name="Richier S."/>
            <person name="Rokitta S."/>
            <person name="Shiraiwa Y."/>
            <person name="Soanes D.M."/>
            <person name="van der Giezen M."/>
            <person name="Wahlund T.M."/>
            <person name="Williams B."/>
            <person name="Wilson W."/>
            <person name="Wolfe G."/>
            <person name="Wurch L.L."/>
        </authorList>
    </citation>
    <scope>NUCLEOTIDE SEQUENCE</scope>
</reference>
<accession>A0A0D3KSB6</accession>
<dbReference type="EnsemblProtists" id="EOD38651">
    <property type="protein sequence ID" value="EOD38651"/>
    <property type="gene ID" value="EMIHUDRAFT_224453"/>
</dbReference>
<dbReference type="RefSeq" id="XP_005791080.1">
    <property type="nucleotide sequence ID" value="XM_005791023.1"/>
</dbReference>
<reference evidence="1" key="2">
    <citation type="submission" date="2024-10" db="UniProtKB">
        <authorList>
            <consortium name="EnsemblProtists"/>
        </authorList>
    </citation>
    <scope>IDENTIFICATION</scope>
</reference>
<dbReference type="Proteomes" id="UP000013827">
    <property type="component" value="Unassembled WGS sequence"/>
</dbReference>
<protein>
    <submittedName>
        <fullName evidence="1">Uncharacterized protein</fullName>
    </submittedName>
</protein>
<dbReference type="SUPFAM" id="SSF52540">
    <property type="entry name" value="P-loop containing nucleoside triphosphate hydrolases"/>
    <property type="match status" value="1"/>
</dbReference>
<dbReference type="Gene3D" id="3.40.50.300">
    <property type="entry name" value="P-loop containing nucleotide triphosphate hydrolases"/>
    <property type="match status" value="1"/>
</dbReference>
<dbReference type="AlphaFoldDB" id="A0A0D3KSB6"/>
<dbReference type="KEGG" id="ehx:EMIHUDRAFT_224453"/>
<name>A0A0D3KSB6_EMIH1</name>
<dbReference type="HOGENOM" id="CLU_948106_0_0_1"/>
<keyword evidence="2" id="KW-1185">Reference proteome</keyword>
<organism evidence="1 2">
    <name type="scientific">Emiliania huxleyi (strain CCMP1516)</name>
    <dbReference type="NCBI Taxonomy" id="280463"/>
    <lineage>
        <taxon>Eukaryota</taxon>
        <taxon>Haptista</taxon>
        <taxon>Haptophyta</taxon>
        <taxon>Prymnesiophyceae</taxon>
        <taxon>Isochrysidales</taxon>
        <taxon>Noelaerhabdaceae</taxon>
        <taxon>Emiliania</taxon>
    </lineage>
</organism>
<sequence>MGEHAWTTKELEQAVETYGIKKVDLKAFILQGAVKQLNDYTALGVDLGFFNEATKEPVTRFAAALDLELERCDGLIDDTQGRCKICHATKRWSNHEEATMHRKELCRAMRSGSLMQLLSEATRSGINRCATSWNLACQAVDYGLYAKQLTTWLHMLPKERMLVLHFEDFVDDRQENRRRAYDSLHRFLNTRMPAFDTDFIGANERPGRYLGRLIECVVRQFFEEPNADLVSLLRKTWPEQAPFASEKYNDGLANGRCNGTDRSADQWSLPWRESLEMMRRRQQQRRASVNTGVR</sequence>
<evidence type="ECO:0000313" key="1">
    <source>
        <dbReference type="EnsemblProtists" id="EOD38651"/>
    </source>
</evidence>
<evidence type="ECO:0000313" key="2">
    <source>
        <dbReference type="Proteomes" id="UP000013827"/>
    </source>
</evidence>
<proteinExistence type="predicted"/>
<dbReference type="PaxDb" id="2903-EOD38651"/>
<dbReference type="InterPro" id="IPR027417">
    <property type="entry name" value="P-loop_NTPase"/>
</dbReference>